<dbReference type="Gene3D" id="1.10.630.10">
    <property type="entry name" value="Cytochrome P450"/>
    <property type="match status" value="1"/>
</dbReference>
<gene>
    <name evidence="9" type="ORF">C2857_004133</name>
</gene>
<keyword evidence="4 6" id="KW-0408">Iron</keyword>
<evidence type="ECO:0000256" key="1">
    <source>
        <dbReference type="ARBA" id="ARBA00010617"/>
    </source>
</evidence>
<dbReference type="Pfam" id="PF20253">
    <property type="entry name" value="DUF6604"/>
    <property type="match status" value="1"/>
</dbReference>
<keyword evidence="6" id="KW-0349">Heme</keyword>
<keyword evidence="2 6" id="KW-0479">Metal-binding</keyword>
<evidence type="ECO:0000256" key="3">
    <source>
        <dbReference type="ARBA" id="ARBA00023002"/>
    </source>
</evidence>
<comment type="similarity">
    <text evidence="1">Belongs to the cytochrome P450 family.</text>
</comment>
<dbReference type="InterPro" id="IPR001128">
    <property type="entry name" value="Cyt_P450"/>
</dbReference>
<proteinExistence type="inferred from homology"/>
<dbReference type="PRINTS" id="PR00463">
    <property type="entry name" value="EP450I"/>
</dbReference>
<evidence type="ECO:0000256" key="2">
    <source>
        <dbReference type="ARBA" id="ARBA00022723"/>
    </source>
</evidence>
<evidence type="ECO:0000256" key="7">
    <source>
        <dbReference type="SAM" id="MobiDB-lite"/>
    </source>
</evidence>
<dbReference type="Pfam" id="PF00067">
    <property type="entry name" value="p450"/>
    <property type="match status" value="1"/>
</dbReference>
<organism evidence="9 10">
    <name type="scientific">Epichloe festucae (strain Fl1)</name>
    <dbReference type="NCBI Taxonomy" id="877507"/>
    <lineage>
        <taxon>Eukaryota</taxon>
        <taxon>Fungi</taxon>
        <taxon>Dikarya</taxon>
        <taxon>Ascomycota</taxon>
        <taxon>Pezizomycotina</taxon>
        <taxon>Sordariomycetes</taxon>
        <taxon>Hypocreomycetidae</taxon>
        <taxon>Hypocreales</taxon>
        <taxon>Clavicipitaceae</taxon>
        <taxon>Epichloe</taxon>
    </lineage>
</organism>
<dbReference type="InterPro" id="IPR002401">
    <property type="entry name" value="Cyt_P450_E_grp-I"/>
</dbReference>
<reference evidence="9 10" key="1">
    <citation type="journal article" date="2018" name="PLoS Genet.">
        <title>Repeat elements organise 3D genome structure and mediate transcription in the filamentous fungus Epichloe festucae.</title>
        <authorList>
            <person name="Winter D.J."/>
            <person name="Ganley A.R.D."/>
            <person name="Young C.A."/>
            <person name="Liachko I."/>
            <person name="Schardl C.L."/>
            <person name="Dupont P.Y."/>
            <person name="Berry D."/>
            <person name="Ram A."/>
            <person name="Scott B."/>
            <person name="Cox M.P."/>
        </authorList>
    </citation>
    <scope>NUCLEOTIDE SEQUENCE [LARGE SCALE GENOMIC DNA]</scope>
    <source>
        <strain evidence="9 10">Fl1</strain>
    </source>
</reference>
<dbReference type="GO" id="GO:0020037">
    <property type="term" value="F:heme binding"/>
    <property type="evidence" value="ECO:0007669"/>
    <property type="project" value="InterPro"/>
</dbReference>
<feature type="compositionally biased region" description="Basic residues" evidence="7">
    <location>
        <begin position="741"/>
        <end position="762"/>
    </location>
</feature>
<dbReference type="OrthoDB" id="5339038at2759"/>
<feature type="domain" description="DUF6604" evidence="8">
    <location>
        <begin position="549"/>
        <end position="836"/>
    </location>
</feature>
<dbReference type="Proteomes" id="UP000594364">
    <property type="component" value="Chromosome 2"/>
</dbReference>
<feature type="binding site" description="axial binding residue" evidence="6">
    <location>
        <position position="454"/>
    </location>
    <ligand>
        <name>heme</name>
        <dbReference type="ChEBI" id="CHEBI:30413"/>
    </ligand>
    <ligandPart>
        <name>Fe</name>
        <dbReference type="ChEBI" id="CHEBI:18248"/>
    </ligandPart>
</feature>
<dbReference type="PANTHER" id="PTHR46300">
    <property type="entry name" value="P450, PUTATIVE (EUROFUNG)-RELATED-RELATED"/>
    <property type="match status" value="1"/>
</dbReference>
<dbReference type="GO" id="GO:0004497">
    <property type="term" value="F:monooxygenase activity"/>
    <property type="evidence" value="ECO:0007669"/>
    <property type="project" value="InterPro"/>
</dbReference>
<comment type="cofactor">
    <cofactor evidence="6">
        <name>heme</name>
        <dbReference type="ChEBI" id="CHEBI:30413"/>
    </cofactor>
</comment>
<feature type="region of interest" description="Disordered" evidence="7">
    <location>
        <begin position="725"/>
        <end position="766"/>
    </location>
</feature>
<protein>
    <recommendedName>
        <fullName evidence="8">DUF6604 domain-containing protein</fullName>
    </recommendedName>
</protein>
<dbReference type="EMBL" id="CP031386">
    <property type="protein sequence ID" value="QPG96426.1"/>
    <property type="molecule type" value="Genomic_DNA"/>
</dbReference>
<dbReference type="InterPro" id="IPR017972">
    <property type="entry name" value="Cyt_P450_CS"/>
</dbReference>
<evidence type="ECO:0000256" key="6">
    <source>
        <dbReference type="PIRSR" id="PIRSR602401-1"/>
    </source>
</evidence>
<evidence type="ECO:0000313" key="10">
    <source>
        <dbReference type="Proteomes" id="UP000594364"/>
    </source>
</evidence>
<evidence type="ECO:0000256" key="5">
    <source>
        <dbReference type="ARBA" id="ARBA00023180"/>
    </source>
</evidence>
<dbReference type="InterPro" id="IPR046539">
    <property type="entry name" value="DUF6604"/>
</dbReference>
<dbReference type="PROSITE" id="PS00086">
    <property type="entry name" value="CYTOCHROME_P450"/>
    <property type="match status" value="1"/>
</dbReference>
<keyword evidence="3" id="KW-0560">Oxidoreductase</keyword>
<keyword evidence="5" id="KW-0325">Glycoprotein</keyword>
<evidence type="ECO:0000313" key="9">
    <source>
        <dbReference type="EMBL" id="QPG96426.1"/>
    </source>
</evidence>
<dbReference type="PANTHER" id="PTHR46300:SF6">
    <property type="entry name" value="CYTOCHROME P450 2C30"/>
    <property type="match status" value="1"/>
</dbReference>
<keyword evidence="10" id="KW-1185">Reference proteome</keyword>
<dbReference type="InterPro" id="IPR050364">
    <property type="entry name" value="Cytochrome_P450_fung"/>
</dbReference>
<dbReference type="SUPFAM" id="SSF48264">
    <property type="entry name" value="Cytochrome P450"/>
    <property type="match status" value="1"/>
</dbReference>
<dbReference type="GO" id="GO:0016705">
    <property type="term" value="F:oxidoreductase activity, acting on paired donors, with incorporation or reduction of molecular oxygen"/>
    <property type="evidence" value="ECO:0007669"/>
    <property type="project" value="InterPro"/>
</dbReference>
<dbReference type="GO" id="GO:0005506">
    <property type="term" value="F:iron ion binding"/>
    <property type="evidence" value="ECO:0007669"/>
    <property type="project" value="InterPro"/>
</dbReference>
<name>A0A7S9PU66_EPIFF</name>
<sequence>MGSSIIVLSLGILAIPSLLYSLVRHLSKHGELSSQVRRFPGPKQVPFVGRVHDLPKRSLWLKFHEWAGMYGPIYETSMMGQRFIIISNEEMAREVLIHNGNHFGGRVQIRALIDHKTSPTYVALQDRNETWRVQRKWVHAAMAAAYQDNFHGRIETELKRFAMMLLLDPAKFHANTRELTGRIMSTLAWDDAPLGPRYGEHAMETLTQMSVSGPIVNTVTPIWYIAEFLGHNPWRKFEEAREAKMRAWWADSLRVAKKRFLDGELPRDTWSYRYCDQLVSEGNETLEQSPDDENFAACMLGFQCMVGVITAAGPLQYFLMCMALHPEWLTRAQGEIDRVCGRRLPTIQDFEHLPTMRACVKETLRWRSTVPLGVPHLCETPTEYMGVPIGKDDIILACEWSLNRDEVVFPDAENYHPERWLEPGWPTYMEPLSRYPNLREGKAMHTFGWGRRSCLGPSLIDYEMFMFAAYVCWGFDLSLKKCPVTGNDITFDTYSSNSRVILEPNSWPMDVKPRNGEKVEAIMNSYENVQGEKSTLGPEQMLLRGSYLAYKRETSRLVYLLVTASNAVLSVKNLKVRLNTTGKIDSSGFVPAAELIAKHMKSIPCEILRLLKSVIELRISHYSEFQRRVSTNPNFEMEESNKSHKHFIDVLSRTFHILGGEDGLKKEKKAEVKADKKKELNNEDFQATFSNLFEHLDLQSVEGSDEESDDTSLCDGDGEISRTGCANKALSKRARADRNGKNKRSGKNSRGKPSSKNKKKSPGKVPLEQYGIIDDDHHVAAEHFLVASSILEQCIDLRLQSQKRWWAVAYSTFQPLTALSTSAQSIAMIQRAHKTISLEFPGSHSYMSLINTYTRGGMENLQPTTTIRVYRDRDSDECCVSMQETAVSREPMRELLMEHAYNDLVEFLEDYRMTPSGAPTKSMQAEISQWDPEYDLEAATDGQRLEWRRLYTINWLYGLAGYYLSTKQEVDDEGTRASLKTGRKISTPWADNYTFFGLGDFARSIISLARKASRSQVQDCIPPHLVFQLQCIVDSFTASRGWAVEVSGHILEVPPVEDGLPEKCGMIGWFNKVTCANECEHHQGLSQAFRSLTKLYASSQTRHGAFGRDSLELVWQSWWEHHRTIIKLRNGEAPGPRVNGKAGRLDEYGLFSFSPFLCSFAMLQTIELFYRYTMFVWDSTPEVVLILHLHNMLSQTGALKEPVELMDKVTSWFSHDLFGETRPTSNFRQAFLDRKGALRFTSLSLLQPFLISMPSYKQFHMSERFFKTRSSFLVFHEAGWEADAVSPLRVSNLSKPSWLRIAIRALKNRSPFDSRKHFTRIPKRGHDIDLPHFDPTSEHIPETMVLDQSNYSLERDICTCCQAPLSGVNFLAVTHRLLSIWIAIEEKLKHSGHVRSDGVDRTASSSRRSPVESVVLTALQGDNDELNQLMAEVFDENRGGSISSLAYFTGFEGPEHDDVGEEDAGSM</sequence>
<evidence type="ECO:0000259" key="8">
    <source>
        <dbReference type="Pfam" id="PF20253"/>
    </source>
</evidence>
<dbReference type="InterPro" id="IPR036396">
    <property type="entry name" value="Cyt_P450_sf"/>
</dbReference>
<accession>A0A7S9PU66</accession>
<evidence type="ECO:0000256" key="4">
    <source>
        <dbReference type="ARBA" id="ARBA00023004"/>
    </source>
</evidence>